<evidence type="ECO:0000313" key="2">
    <source>
        <dbReference type="Proteomes" id="UP001139516"/>
    </source>
</evidence>
<gene>
    <name evidence="1" type="ORF">M0638_13160</name>
</gene>
<organism evidence="1 2">
    <name type="scientific">Roseomonas acroporae</name>
    <dbReference type="NCBI Taxonomy" id="2937791"/>
    <lineage>
        <taxon>Bacteria</taxon>
        <taxon>Pseudomonadati</taxon>
        <taxon>Pseudomonadota</taxon>
        <taxon>Alphaproteobacteria</taxon>
        <taxon>Acetobacterales</taxon>
        <taxon>Roseomonadaceae</taxon>
        <taxon>Roseomonas</taxon>
    </lineage>
</organism>
<reference evidence="1" key="1">
    <citation type="submission" date="2022-04" db="EMBL/GenBank/DDBJ databases">
        <title>Roseomonas acroporae sp. nov., isolated from coral Acropora digitifera.</title>
        <authorList>
            <person name="Sun H."/>
        </authorList>
    </citation>
    <scope>NUCLEOTIDE SEQUENCE</scope>
    <source>
        <strain evidence="1">NAR14</strain>
    </source>
</reference>
<dbReference type="EMBL" id="JALPRX010000055">
    <property type="protein sequence ID" value="MCK8785334.1"/>
    <property type="molecule type" value="Genomic_DNA"/>
</dbReference>
<dbReference type="RefSeq" id="WP_248667454.1">
    <property type="nucleotide sequence ID" value="NZ_JALPRX010000055.1"/>
</dbReference>
<dbReference type="Proteomes" id="UP001139516">
    <property type="component" value="Unassembled WGS sequence"/>
</dbReference>
<accession>A0A9X1Y7C5</accession>
<comment type="caution">
    <text evidence="1">The sequence shown here is derived from an EMBL/GenBank/DDBJ whole genome shotgun (WGS) entry which is preliminary data.</text>
</comment>
<keyword evidence="2" id="KW-1185">Reference proteome</keyword>
<name>A0A9X1Y7C5_9PROT</name>
<evidence type="ECO:0000313" key="1">
    <source>
        <dbReference type="EMBL" id="MCK8785334.1"/>
    </source>
</evidence>
<dbReference type="AlphaFoldDB" id="A0A9X1Y7C5"/>
<sequence>MSGSGNDPVEENRDGTFLVAVPAANAVSPPLYGYMLRLGTPNYDASTLDVEDLLADAAGKKLAQATEGKDARRLDGITIYSRDNYTVTSPTITMVADAASTWASDSVSVTTNGGRVSAASYSGSDFLASYASVAQMSINNSDLFSLNGGNTMTVWAGNDASTGVGGLLWSNYGATQNIFGGQVVNVTQTGLSTADIEVQGIGSTKITPSVSMIAQNGISLSVSPVSRSAQSTIGYADKLKMVTLGGIGVASALLAVNDLAMGLELDSRSDDDTVKAAMRTDFDVTAALTGAIVVLQAMGALSGALLKSASEGYYLASNASLDIAGNQASLYTGSPAATQGLVIATARSASLMAGTIPPSANGFRPLNPIVNFATAATTAQVTVDSTVNPNVQIAANRVTVTANQSLSLQCGAAVSITMTPGSIQITAPTINLSGANQSHMLT</sequence>
<protein>
    <submittedName>
        <fullName evidence="1">Uncharacterized protein</fullName>
    </submittedName>
</protein>
<proteinExistence type="predicted"/>